<proteinExistence type="predicted"/>
<dbReference type="AlphaFoldDB" id="A0A7T8K0V8"/>
<keyword evidence="2" id="KW-1185">Reference proteome</keyword>
<evidence type="ECO:0000313" key="2">
    <source>
        <dbReference type="Proteomes" id="UP000595437"/>
    </source>
</evidence>
<evidence type="ECO:0000313" key="1">
    <source>
        <dbReference type="EMBL" id="QQP42417.1"/>
    </source>
</evidence>
<reference evidence="2" key="1">
    <citation type="submission" date="2021-01" db="EMBL/GenBank/DDBJ databases">
        <title>Caligus Genome Assembly.</title>
        <authorList>
            <person name="Gallardo-Escarate C."/>
        </authorList>
    </citation>
    <scope>NUCLEOTIDE SEQUENCE [LARGE SCALE GENOMIC DNA]</scope>
</reference>
<gene>
    <name evidence="1" type="ORF">FKW44_017072</name>
</gene>
<name>A0A7T8K0V8_CALRO</name>
<organism evidence="1 2">
    <name type="scientific">Caligus rogercresseyi</name>
    <name type="common">Sea louse</name>
    <dbReference type="NCBI Taxonomy" id="217165"/>
    <lineage>
        <taxon>Eukaryota</taxon>
        <taxon>Metazoa</taxon>
        <taxon>Ecdysozoa</taxon>
        <taxon>Arthropoda</taxon>
        <taxon>Crustacea</taxon>
        <taxon>Multicrustacea</taxon>
        <taxon>Hexanauplia</taxon>
        <taxon>Copepoda</taxon>
        <taxon>Siphonostomatoida</taxon>
        <taxon>Caligidae</taxon>
        <taxon>Caligus</taxon>
    </lineage>
</organism>
<protein>
    <submittedName>
        <fullName evidence="1">Uncharacterized protein</fullName>
    </submittedName>
</protein>
<dbReference type="Proteomes" id="UP000595437">
    <property type="component" value="Chromosome 11"/>
</dbReference>
<dbReference type="EMBL" id="CP045900">
    <property type="protein sequence ID" value="QQP42417.1"/>
    <property type="molecule type" value="Genomic_DNA"/>
</dbReference>
<sequence>MAIPLTTQFEKWLRYRVAASSIFTNKSSDSTKYSFCHLEVGTSEHMFYNCSYVHP</sequence>
<accession>A0A7T8K0V8</accession>